<dbReference type="Proteomes" id="UP001497516">
    <property type="component" value="Chromosome 5"/>
</dbReference>
<dbReference type="Gene3D" id="1.20.1250.20">
    <property type="entry name" value="MFS general substrate transporter like domains"/>
    <property type="match status" value="1"/>
</dbReference>
<feature type="transmembrane region" description="Helical" evidence="1">
    <location>
        <begin position="53"/>
        <end position="71"/>
    </location>
</feature>
<keyword evidence="1" id="KW-1133">Transmembrane helix</keyword>
<gene>
    <name evidence="2" type="ORF">LTRI10_LOCUS30772</name>
</gene>
<keyword evidence="3" id="KW-1185">Reference proteome</keyword>
<organism evidence="2 3">
    <name type="scientific">Linum trigynum</name>
    <dbReference type="NCBI Taxonomy" id="586398"/>
    <lineage>
        <taxon>Eukaryota</taxon>
        <taxon>Viridiplantae</taxon>
        <taxon>Streptophyta</taxon>
        <taxon>Embryophyta</taxon>
        <taxon>Tracheophyta</taxon>
        <taxon>Spermatophyta</taxon>
        <taxon>Magnoliopsida</taxon>
        <taxon>eudicotyledons</taxon>
        <taxon>Gunneridae</taxon>
        <taxon>Pentapetalae</taxon>
        <taxon>rosids</taxon>
        <taxon>fabids</taxon>
        <taxon>Malpighiales</taxon>
        <taxon>Linaceae</taxon>
        <taxon>Linum</taxon>
    </lineage>
</organism>
<sequence length="84" mass="8707">MASLTGGLFALGYSFGSFGAVMVDSIVAAATKSPTNNKINWLSDNGGRLDYHYFVVAGLAALNLGWFLFLAKRSGACAVAGVTN</sequence>
<reference evidence="2 3" key="1">
    <citation type="submission" date="2024-04" db="EMBL/GenBank/DDBJ databases">
        <authorList>
            <person name="Fracassetti M."/>
        </authorList>
    </citation>
    <scope>NUCLEOTIDE SEQUENCE [LARGE SCALE GENOMIC DNA]</scope>
</reference>
<evidence type="ECO:0000313" key="2">
    <source>
        <dbReference type="EMBL" id="CAL1389955.1"/>
    </source>
</evidence>
<dbReference type="InterPro" id="IPR036259">
    <property type="entry name" value="MFS_trans_sf"/>
</dbReference>
<keyword evidence="1" id="KW-0812">Transmembrane</keyword>
<proteinExistence type="predicted"/>
<protein>
    <submittedName>
        <fullName evidence="2">Uncharacterized protein</fullName>
    </submittedName>
</protein>
<name>A0AAV2EVG2_9ROSI</name>
<dbReference type="AlphaFoldDB" id="A0AAV2EVG2"/>
<dbReference type="EMBL" id="OZ034818">
    <property type="protein sequence ID" value="CAL1389955.1"/>
    <property type="molecule type" value="Genomic_DNA"/>
</dbReference>
<evidence type="ECO:0000256" key="1">
    <source>
        <dbReference type="SAM" id="Phobius"/>
    </source>
</evidence>
<keyword evidence="1" id="KW-0472">Membrane</keyword>
<accession>A0AAV2EVG2</accession>
<evidence type="ECO:0000313" key="3">
    <source>
        <dbReference type="Proteomes" id="UP001497516"/>
    </source>
</evidence>